<dbReference type="SUPFAM" id="SSF51445">
    <property type="entry name" value="(Trans)glycosidases"/>
    <property type="match status" value="1"/>
</dbReference>
<evidence type="ECO:0000256" key="2">
    <source>
        <dbReference type="ARBA" id="ARBA00005684"/>
    </source>
</evidence>
<accession>A0A6S7B333</accession>
<dbReference type="PANTHER" id="PTHR32438:SF5">
    <property type="entry name" value="4-ALPHA-GLUCANOTRANSFERASE DPE1, CHLOROPLASTIC_AMYLOPLASTIC"/>
    <property type="match status" value="1"/>
</dbReference>
<evidence type="ECO:0000256" key="6">
    <source>
        <dbReference type="ARBA" id="ARBA00022679"/>
    </source>
</evidence>
<keyword evidence="6 10" id="KW-0808">Transferase</keyword>
<evidence type="ECO:0000313" key="12">
    <source>
        <dbReference type="EMBL" id="CAB3786015.1"/>
    </source>
</evidence>
<evidence type="ECO:0000256" key="1">
    <source>
        <dbReference type="ARBA" id="ARBA00000439"/>
    </source>
</evidence>
<keyword evidence="5 10" id="KW-0328">Glycosyltransferase</keyword>
<proteinExistence type="inferred from homology"/>
<keyword evidence="7 10" id="KW-0119">Carbohydrate metabolism</keyword>
<evidence type="ECO:0000256" key="4">
    <source>
        <dbReference type="ARBA" id="ARBA00020295"/>
    </source>
</evidence>
<dbReference type="InterPro" id="IPR017853">
    <property type="entry name" value="GH"/>
</dbReference>
<dbReference type="Gene3D" id="3.20.20.80">
    <property type="entry name" value="Glycosidases"/>
    <property type="match status" value="1"/>
</dbReference>
<dbReference type="Pfam" id="PF02446">
    <property type="entry name" value="Glyco_hydro_77"/>
    <property type="match status" value="2"/>
</dbReference>
<dbReference type="Proteomes" id="UP000494115">
    <property type="component" value="Unassembled WGS sequence"/>
</dbReference>
<dbReference type="GO" id="GO:0004134">
    <property type="term" value="F:4-alpha-glucanotransferase activity"/>
    <property type="evidence" value="ECO:0007669"/>
    <property type="project" value="UniProtKB-EC"/>
</dbReference>
<evidence type="ECO:0000256" key="7">
    <source>
        <dbReference type="ARBA" id="ARBA00023277"/>
    </source>
</evidence>
<gene>
    <name evidence="12" type="primary">malQ_1</name>
    <name evidence="12" type="ORF">LMG28138_02135</name>
</gene>
<dbReference type="EC" id="2.4.1.25" evidence="3 10"/>
<evidence type="ECO:0000256" key="10">
    <source>
        <dbReference type="RuleBase" id="RU361207"/>
    </source>
</evidence>
<protein>
    <recommendedName>
        <fullName evidence="4 10">4-alpha-glucanotransferase</fullName>
        <ecNumber evidence="3 10">2.4.1.25</ecNumber>
    </recommendedName>
    <alternativeName>
        <fullName evidence="8 10">Amylomaltase</fullName>
    </alternativeName>
    <alternativeName>
        <fullName evidence="9 10">Disproportionating enzyme</fullName>
    </alternativeName>
</protein>
<reference evidence="12 13" key="1">
    <citation type="submission" date="2020-04" db="EMBL/GenBank/DDBJ databases">
        <authorList>
            <person name="De Canck E."/>
        </authorList>
    </citation>
    <scope>NUCLEOTIDE SEQUENCE [LARGE SCALE GENOMIC DNA]</scope>
    <source>
        <strain evidence="12 13">LMG 28138</strain>
    </source>
</reference>
<keyword evidence="13" id="KW-1185">Reference proteome</keyword>
<dbReference type="AlphaFoldDB" id="A0A6S7B333"/>
<dbReference type="PANTHER" id="PTHR32438">
    <property type="entry name" value="4-ALPHA-GLUCANOTRANSFERASE DPE1, CHLOROPLASTIC/AMYLOPLASTIC"/>
    <property type="match status" value="1"/>
</dbReference>
<evidence type="ECO:0000256" key="9">
    <source>
        <dbReference type="ARBA" id="ARBA00031501"/>
    </source>
</evidence>
<name>A0A6S7B333_9BURK</name>
<evidence type="ECO:0000256" key="5">
    <source>
        <dbReference type="ARBA" id="ARBA00022676"/>
    </source>
</evidence>
<comment type="catalytic activity">
    <reaction evidence="1 10">
        <text>Transfers a segment of a (1-&gt;4)-alpha-D-glucan to a new position in an acceptor, which may be glucose or a (1-&gt;4)-alpha-D-glucan.</text>
        <dbReference type="EC" id="2.4.1.25"/>
    </reaction>
</comment>
<evidence type="ECO:0000256" key="3">
    <source>
        <dbReference type="ARBA" id="ARBA00012560"/>
    </source>
</evidence>
<organism evidence="12 13">
    <name type="scientific">Pararobbsia alpina</name>
    <dbReference type="NCBI Taxonomy" id="621374"/>
    <lineage>
        <taxon>Bacteria</taxon>
        <taxon>Pseudomonadati</taxon>
        <taxon>Pseudomonadota</taxon>
        <taxon>Betaproteobacteria</taxon>
        <taxon>Burkholderiales</taxon>
        <taxon>Burkholderiaceae</taxon>
        <taxon>Pararobbsia</taxon>
    </lineage>
</organism>
<dbReference type="GO" id="GO:0005975">
    <property type="term" value="P:carbohydrate metabolic process"/>
    <property type="evidence" value="ECO:0007669"/>
    <property type="project" value="InterPro"/>
</dbReference>
<dbReference type="EMBL" id="CADIKM010000007">
    <property type="protein sequence ID" value="CAB3786015.1"/>
    <property type="molecule type" value="Genomic_DNA"/>
</dbReference>
<dbReference type="NCBIfam" id="TIGR00217">
    <property type="entry name" value="malQ"/>
    <property type="match status" value="1"/>
</dbReference>
<sequence length="758" mass="81804">MTDTPRPVRAASSKLVSELAERAGIEVVWKNAQHQPQRVSDEVLRVLLDRLGLPCTSTAQARESLALLDAEQRSSHLPLLITAEVGRAIALPVTATKSGTRYRIDLEQGGMIEGMISVPKGERAMLSPVPESGYHTLTLNDRRCTLAVAPTHCFGVADAMRAAGRVERPDSPGGRGARGWGIGVQLYGLREPGDGGIGTYSALGRAAQQIGRAGGDVLALSPVHAMFSAEPHKFSPYSPSSRLFLNVLHIDPAEAFGTAAVQAAIHDLRLGGTLADLESRSLIDWPQAASARLSILRRLFDGLRAGQFGNAPGLALDTFRRRGGHPLEDHARFEVIQGALLAQSPDQGYWRNWPPALRDPASPAVAEAVAATPDEVTFHVFLQWLAERGLARARAEARAAGMAVGLVADLAVGCDSAGSHAWSYPREMLKGVSVGAPPDLFNQSGQAWGLTTFSPRGMVTQGFSAFLDMLRAAFAHAGGLRIDHILGLRRLWLVPDGSSARDGAYLHCPFEDLMRLIALESWRHRAIVIGEDLGTVPSGMRERLADNELLGIRVLWFERRVAKGKIENKADEQPKDSAMAAAPPAKGTDELKTSPVEPFIEPAKWSTHAVATTTTHDLPTIKGWWAGDDIDWRDRIGQTARPAGSDEDPVARAHLERVRDRGLLWAAFQQAGLAPAGVPPPAEAPVDEALAFITLTAAPLVIYPLEDLLGLAEQPNLPGSTDEHPNWRRRIAAPLDALLEEPMLADRLLAIRNLFQSL</sequence>
<evidence type="ECO:0000313" key="13">
    <source>
        <dbReference type="Proteomes" id="UP000494115"/>
    </source>
</evidence>
<evidence type="ECO:0000256" key="8">
    <source>
        <dbReference type="ARBA" id="ARBA00031423"/>
    </source>
</evidence>
<feature type="region of interest" description="Disordered" evidence="11">
    <location>
        <begin position="568"/>
        <end position="593"/>
    </location>
</feature>
<comment type="similarity">
    <text evidence="2 10">Belongs to the disproportionating enzyme family.</text>
</comment>
<evidence type="ECO:0000256" key="11">
    <source>
        <dbReference type="SAM" id="MobiDB-lite"/>
    </source>
</evidence>
<dbReference type="InterPro" id="IPR003385">
    <property type="entry name" value="Glyco_hydro_77"/>
</dbReference>
<dbReference type="RefSeq" id="WP_175104726.1">
    <property type="nucleotide sequence ID" value="NZ_CADIKM010000007.1"/>
</dbReference>